<evidence type="ECO:0000313" key="3">
    <source>
        <dbReference type="Proteomes" id="UP001187682"/>
    </source>
</evidence>
<dbReference type="PANTHER" id="PTHR36847:SF1">
    <property type="entry name" value="AMIDOLIGASE ENZYME"/>
    <property type="match status" value="1"/>
</dbReference>
<organism evidence="2 3">
    <name type="scientific">Cephalotrichum gorgonifer</name>
    <dbReference type="NCBI Taxonomy" id="2041049"/>
    <lineage>
        <taxon>Eukaryota</taxon>
        <taxon>Fungi</taxon>
        <taxon>Dikarya</taxon>
        <taxon>Ascomycota</taxon>
        <taxon>Pezizomycotina</taxon>
        <taxon>Sordariomycetes</taxon>
        <taxon>Hypocreomycetidae</taxon>
        <taxon>Microascales</taxon>
        <taxon>Microascaceae</taxon>
        <taxon>Cephalotrichum</taxon>
    </lineage>
</organism>
<dbReference type="Proteomes" id="UP001187682">
    <property type="component" value="Unassembled WGS sequence"/>
</dbReference>
<protein>
    <submittedName>
        <fullName evidence="2">Uncharacterized protein</fullName>
    </submittedName>
</protein>
<feature type="region of interest" description="Disordered" evidence="1">
    <location>
        <begin position="277"/>
        <end position="297"/>
    </location>
</feature>
<gene>
    <name evidence="2" type="ORF">DNG_03742</name>
</gene>
<proteinExistence type="predicted"/>
<name>A0AAE8MVL6_9PEZI</name>
<sequence>MAELDFLTDPATMAHPISLTGQPQTQSQSEAQAQAQAQAQLDPAHLFPGGPDRPSNLAIGVELKFLVPFLKEGSPDPSPADHRPISRTPHIHADANADAGSPSAAASALLLQQAYHVVASAIESAHQRAIAITEIASRDRQESDFWAEHWIVKKSNSSAPGPEDEARDRGACVYAPLEISSPRMSALDPRTYDVVRAVVRALATRCRLVVNYTCEMHVHVGRYDGLPLSMPSLRNVAALCWLAEPVLRLLKDPASPNFHHLYTWSSPLRQHSRLAGMVSSSAGNGGGGGSGGDRPDATARDDSVALRAIYDAADPRTLGRLLSGVEKRYRRLGFNFSAFGLEDERAVRSPRSVEVRFFEDYRGEDEVLGWMAVCVALAAVAVEERRDRFCWIVDALTGRPDAAARRTPAERMRALLGMLGLEERVVKMFADRVEGIYSKSLD</sequence>
<comment type="caution">
    <text evidence="2">The sequence shown here is derived from an EMBL/GenBank/DDBJ whole genome shotgun (WGS) entry which is preliminary data.</text>
</comment>
<feature type="region of interest" description="Disordered" evidence="1">
    <location>
        <begin position="1"/>
        <end position="53"/>
    </location>
</feature>
<evidence type="ECO:0000256" key="1">
    <source>
        <dbReference type="SAM" id="MobiDB-lite"/>
    </source>
</evidence>
<evidence type="ECO:0000313" key="2">
    <source>
        <dbReference type="EMBL" id="SPO00993.1"/>
    </source>
</evidence>
<feature type="compositionally biased region" description="Gly residues" evidence="1">
    <location>
        <begin position="283"/>
        <end position="292"/>
    </location>
</feature>
<dbReference type="AlphaFoldDB" id="A0AAE8MVL6"/>
<feature type="region of interest" description="Disordered" evidence="1">
    <location>
        <begin position="73"/>
        <end position="99"/>
    </location>
</feature>
<dbReference type="EMBL" id="ONZQ02000004">
    <property type="protein sequence ID" value="SPO00993.1"/>
    <property type="molecule type" value="Genomic_DNA"/>
</dbReference>
<feature type="compositionally biased region" description="Low complexity" evidence="1">
    <location>
        <begin position="22"/>
        <end position="40"/>
    </location>
</feature>
<accession>A0AAE8MVL6</accession>
<keyword evidence="3" id="KW-1185">Reference proteome</keyword>
<dbReference type="PANTHER" id="PTHR36847">
    <property type="entry name" value="AMIDOLIGASE ENZYME"/>
    <property type="match status" value="1"/>
</dbReference>
<reference evidence="2" key="1">
    <citation type="submission" date="2018-03" db="EMBL/GenBank/DDBJ databases">
        <authorList>
            <person name="Guldener U."/>
        </authorList>
    </citation>
    <scope>NUCLEOTIDE SEQUENCE</scope>
</reference>